<evidence type="ECO:0000256" key="1">
    <source>
        <dbReference type="SAM" id="MobiDB-lite"/>
    </source>
</evidence>
<feature type="compositionally biased region" description="Pro residues" evidence="1">
    <location>
        <begin position="1"/>
        <end position="48"/>
    </location>
</feature>
<reference evidence="3" key="1">
    <citation type="journal article" date="2014" name="Int. J. Syst. Evol. Microbiol.">
        <title>Complete genome sequence of Corynebacterium casei LMG S-19264T (=DSM 44701T), isolated from a smear-ripened cheese.</title>
        <authorList>
            <consortium name="US DOE Joint Genome Institute (JGI-PGF)"/>
            <person name="Walter F."/>
            <person name="Albersmeier A."/>
            <person name="Kalinowski J."/>
            <person name="Ruckert C."/>
        </authorList>
    </citation>
    <scope>NUCLEOTIDE SEQUENCE</scope>
    <source>
        <strain evidence="3">JCM 5069</strain>
    </source>
</reference>
<feature type="transmembrane region" description="Helical" evidence="2">
    <location>
        <begin position="309"/>
        <end position="329"/>
    </location>
</feature>
<feature type="compositionally biased region" description="Basic and acidic residues" evidence="1">
    <location>
        <begin position="435"/>
        <end position="467"/>
    </location>
</feature>
<comment type="caution">
    <text evidence="3">The sequence shown here is derived from an EMBL/GenBank/DDBJ whole genome shotgun (WGS) entry which is preliminary data.</text>
</comment>
<feature type="compositionally biased region" description="Low complexity" evidence="1">
    <location>
        <begin position="49"/>
        <end position="68"/>
    </location>
</feature>
<evidence type="ECO:0000313" key="4">
    <source>
        <dbReference type="Proteomes" id="UP000603708"/>
    </source>
</evidence>
<feature type="transmembrane region" description="Helical" evidence="2">
    <location>
        <begin position="279"/>
        <end position="297"/>
    </location>
</feature>
<organism evidence="3 4">
    <name type="scientific">Streptomyces sulfonofaciens</name>
    <dbReference type="NCBI Taxonomy" id="68272"/>
    <lineage>
        <taxon>Bacteria</taxon>
        <taxon>Bacillati</taxon>
        <taxon>Actinomycetota</taxon>
        <taxon>Actinomycetes</taxon>
        <taxon>Kitasatosporales</taxon>
        <taxon>Streptomycetaceae</taxon>
        <taxon>Streptomyces</taxon>
    </lineage>
</organism>
<feature type="region of interest" description="Disordered" evidence="1">
    <location>
        <begin position="432"/>
        <end position="477"/>
    </location>
</feature>
<gene>
    <name evidence="3" type="ORF">GCM10018793_62030</name>
</gene>
<protein>
    <recommendedName>
        <fullName evidence="5">Secreted protein</fullName>
    </recommendedName>
</protein>
<keyword evidence="2" id="KW-0812">Transmembrane</keyword>
<feature type="transmembrane region" description="Helical" evidence="2">
    <location>
        <begin position="108"/>
        <end position="128"/>
    </location>
</feature>
<evidence type="ECO:0000313" key="3">
    <source>
        <dbReference type="EMBL" id="GHH87177.1"/>
    </source>
</evidence>
<sequence length="537" mass="56234">MTHPPQGNPVPPGPGTPVPGAPVPGAPVPGAPVPGAPVPGAPAVPPARPGSAAPAQPRAVHSAPSAGAGRPGGARPGGQGGPVPDRRSAWAEGIERLRAGAATEPGRLRIIGAVLALLVLAFGAVTAWQTTGRADAADQVLTHSQRLSADAADIYRSLADANTAESTGFLVGGQEPKNVQDRYAKDIETAAEKLATAAANTEADSESAKAIAELNRLLPRYTGLIERARANNRNGLPLGAAYLRYANSMMQTQMLDQAERLYETENDQLHADYDDATPYPWAAIGLGVVALGTLVWAQRRTYRRTNRVFNSGLLAATAACTAALLWLIVGHTVARMDLDESYDHGVLSLTVLDDARIDSLKARGNENLTLISRGAETRDVHGTTVDEFDYEFKQQMAQLGGADGSGGLLGRAASLADDRAGKDPVTRAMASVREWQARHKDARDMDNAGDYDGAKKKVIGDPEKQSAGEDQQSTGDSFDAVDRQLGRALEHEQLEFSRAAQDGRDAMSGLPAGAAVLAVLGAAGGVLGIGRRLSEYR</sequence>
<evidence type="ECO:0008006" key="5">
    <source>
        <dbReference type="Google" id="ProtNLM"/>
    </source>
</evidence>
<reference evidence="3" key="2">
    <citation type="submission" date="2020-09" db="EMBL/GenBank/DDBJ databases">
        <authorList>
            <person name="Sun Q."/>
            <person name="Ohkuma M."/>
        </authorList>
    </citation>
    <scope>NUCLEOTIDE SEQUENCE</scope>
    <source>
        <strain evidence="3">JCM 5069</strain>
    </source>
</reference>
<dbReference type="Proteomes" id="UP000603708">
    <property type="component" value="Unassembled WGS sequence"/>
</dbReference>
<evidence type="ECO:0000256" key="2">
    <source>
        <dbReference type="SAM" id="Phobius"/>
    </source>
</evidence>
<feature type="compositionally biased region" description="Gly residues" evidence="1">
    <location>
        <begin position="69"/>
        <end position="81"/>
    </location>
</feature>
<proteinExistence type="predicted"/>
<keyword evidence="4" id="KW-1185">Reference proteome</keyword>
<name>A0A919L7U8_9ACTN</name>
<keyword evidence="2" id="KW-1133">Transmembrane helix</keyword>
<accession>A0A919L7U8</accession>
<feature type="transmembrane region" description="Helical" evidence="2">
    <location>
        <begin position="510"/>
        <end position="530"/>
    </location>
</feature>
<keyword evidence="2" id="KW-0472">Membrane</keyword>
<dbReference type="EMBL" id="BNCD01000026">
    <property type="protein sequence ID" value="GHH87177.1"/>
    <property type="molecule type" value="Genomic_DNA"/>
</dbReference>
<feature type="region of interest" description="Disordered" evidence="1">
    <location>
        <begin position="1"/>
        <end position="87"/>
    </location>
</feature>
<dbReference type="AlphaFoldDB" id="A0A919L7U8"/>